<keyword evidence="2" id="KW-1185">Reference proteome</keyword>
<protein>
    <submittedName>
        <fullName evidence="1">Uncharacterized protein</fullName>
    </submittedName>
</protein>
<name>A0A0C2YVE6_PARME</name>
<reference evidence="1 2" key="1">
    <citation type="submission" date="2015-01" db="EMBL/GenBank/DDBJ databases">
        <title>Genome Sequence of Magnetospirillum magnetotacticum Strain MS-1.</title>
        <authorList>
            <person name="Marinov G.K."/>
            <person name="Smalley M.D."/>
            <person name="DeSalvo G."/>
        </authorList>
    </citation>
    <scope>NUCLEOTIDE SEQUENCE [LARGE SCALE GENOMIC DNA]</scope>
    <source>
        <strain evidence="1 2">MS-1</strain>
    </source>
</reference>
<organism evidence="1 2">
    <name type="scientific">Paramagnetospirillum magnetotacticum MS-1</name>
    <dbReference type="NCBI Taxonomy" id="272627"/>
    <lineage>
        <taxon>Bacteria</taxon>
        <taxon>Pseudomonadati</taxon>
        <taxon>Pseudomonadota</taxon>
        <taxon>Alphaproteobacteria</taxon>
        <taxon>Rhodospirillales</taxon>
        <taxon>Magnetospirillaceae</taxon>
        <taxon>Paramagnetospirillum</taxon>
    </lineage>
</organism>
<evidence type="ECO:0000313" key="2">
    <source>
        <dbReference type="Proteomes" id="UP000031971"/>
    </source>
</evidence>
<sequence>MGQRDPLIRHVVPLSSSADFPVIGWAKCYPILTQECNVKVGL</sequence>
<dbReference type="AlphaFoldDB" id="A0A0C2YVE6"/>
<accession>A0A0C2YVE6</accession>
<proteinExistence type="predicted"/>
<gene>
    <name evidence="1" type="ORF">CCC_02120</name>
</gene>
<dbReference type="EMBL" id="JXSL01000027">
    <property type="protein sequence ID" value="KIL98670.1"/>
    <property type="molecule type" value="Genomic_DNA"/>
</dbReference>
<dbReference type="STRING" id="272627.CCC_02120"/>
<comment type="caution">
    <text evidence="1">The sequence shown here is derived from an EMBL/GenBank/DDBJ whole genome shotgun (WGS) entry which is preliminary data.</text>
</comment>
<evidence type="ECO:0000313" key="1">
    <source>
        <dbReference type="EMBL" id="KIL98670.1"/>
    </source>
</evidence>
<dbReference type="Proteomes" id="UP000031971">
    <property type="component" value="Unassembled WGS sequence"/>
</dbReference>